<comment type="caution">
    <text evidence="1">The sequence shown here is derived from an EMBL/GenBank/DDBJ whole genome shotgun (WGS) entry which is preliminary data.</text>
</comment>
<keyword evidence="2" id="KW-1185">Reference proteome</keyword>
<dbReference type="Proteomes" id="UP000237105">
    <property type="component" value="Unassembled WGS sequence"/>
</dbReference>
<name>A0A2P5DV66_PARAD</name>
<evidence type="ECO:0000313" key="2">
    <source>
        <dbReference type="Proteomes" id="UP000237105"/>
    </source>
</evidence>
<accession>A0A2P5DV66</accession>
<dbReference type="EMBL" id="JXTB01000014">
    <property type="protein sequence ID" value="PON77149.1"/>
    <property type="molecule type" value="Genomic_DNA"/>
</dbReference>
<evidence type="ECO:0000313" key="1">
    <source>
        <dbReference type="EMBL" id="PON77149.1"/>
    </source>
</evidence>
<protein>
    <submittedName>
        <fullName evidence="1">Uncharacterized protein</fullName>
    </submittedName>
</protein>
<proteinExistence type="predicted"/>
<gene>
    <name evidence="1" type="ORF">PanWU01x14_027680</name>
</gene>
<sequence length="111" mass="12738">MKNTALDALKNTQYAAKETLCMTQRGRSFLALIFSAECNGSMKLLYRNKKTFHLKFGRQQSCGGRFLLMMLRKRLLSGTNVWSHEEYAKQFGTIYGTKSRPSLAVLTAYLW</sequence>
<organism evidence="1 2">
    <name type="scientific">Parasponia andersonii</name>
    <name type="common">Sponia andersonii</name>
    <dbReference type="NCBI Taxonomy" id="3476"/>
    <lineage>
        <taxon>Eukaryota</taxon>
        <taxon>Viridiplantae</taxon>
        <taxon>Streptophyta</taxon>
        <taxon>Embryophyta</taxon>
        <taxon>Tracheophyta</taxon>
        <taxon>Spermatophyta</taxon>
        <taxon>Magnoliopsida</taxon>
        <taxon>eudicotyledons</taxon>
        <taxon>Gunneridae</taxon>
        <taxon>Pentapetalae</taxon>
        <taxon>rosids</taxon>
        <taxon>fabids</taxon>
        <taxon>Rosales</taxon>
        <taxon>Cannabaceae</taxon>
        <taxon>Parasponia</taxon>
    </lineage>
</organism>
<reference evidence="2" key="1">
    <citation type="submission" date="2016-06" db="EMBL/GenBank/DDBJ databases">
        <title>Parallel loss of symbiosis genes in relatives of nitrogen-fixing non-legume Parasponia.</title>
        <authorList>
            <person name="Van Velzen R."/>
            <person name="Holmer R."/>
            <person name="Bu F."/>
            <person name="Rutten L."/>
            <person name="Van Zeijl A."/>
            <person name="Liu W."/>
            <person name="Santuari L."/>
            <person name="Cao Q."/>
            <person name="Sharma T."/>
            <person name="Shen D."/>
            <person name="Roswanjaya Y."/>
            <person name="Wardhani T."/>
            <person name="Kalhor M.S."/>
            <person name="Jansen J."/>
            <person name="Van den Hoogen J."/>
            <person name="Gungor B."/>
            <person name="Hartog M."/>
            <person name="Hontelez J."/>
            <person name="Verver J."/>
            <person name="Yang W.-C."/>
            <person name="Schijlen E."/>
            <person name="Repin R."/>
            <person name="Schilthuizen M."/>
            <person name="Schranz E."/>
            <person name="Heidstra R."/>
            <person name="Miyata K."/>
            <person name="Fedorova E."/>
            <person name="Kohlen W."/>
            <person name="Bisseling T."/>
            <person name="Smit S."/>
            <person name="Geurts R."/>
        </authorList>
    </citation>
    <scope>NUCLEOTIDE SEQUENCE [LARGE SCALE GENOMIC DNA]</scope>
    <source>
        <strain evidence="2">cv. WU1-14</strain>
    </source>
</reference>
<dbReference type="AlphaFoldDB" id="A0A2P5DV66"/>